<dbReference type="AlphaFoldDB" id="A0AAD9P619"/>
<name>A0AAD9P619_RIDPI</name>
<gene>
    <name evidence="3" type="ORF">NP493_121g05001</name>
</gene>
<dbReference type="EMBL" id="JAODUO010000122">
    <property type="protein sequence ID" value="KAK2188802.1"/>
    <property type="molecule type" value="Genomic_DNA"/>
</dbReference>
<evidence type="ECO:0000256" key="1">
    <source>
        <dbReference type="SAM" id="MobiDB-lite"/>
    </source>
</evidence>
<evidence type="ECO:0000313" key="3">
    <source>
        <dbReference type="EMBL" id="KAK2188802.1"/>
    </source>
</evidence>
<organism evidence="3 4">
    <name type="scientific">Ridgeia piscesae</name>
    <name type="common">Tubeworm</name>
    <dbReference type="NCBI Taxonomy" id="27915"/>
    <lineage>
        <taxon>Eukaryota</taxon>
        <taxon>Metazoa</taxon>
        <taxon>Spiralia</taxon>
        <taxon>Lophotrochozoa</taxon>
        <taxon>Annelida</taxon>
        <taxon>Polychaeta</taxon>
        <taxon>Sedentaria</taxon>
        <taxon>Canalipalpata</taxon>
        <taxon>Sabellida</taxon>
        <taxon>Siboglinidae</taxon>
        <taxon>Ridgeia</taxon>
    </lineage>
</organism>
<evidence type="ECO:0000256" key="2">
    <source>
        <dbReference type="SAM" id="SignalP"/>
    </source>
</evidence>
<comment type="caution">
    <text evidence="3">The sequence shown here is derived from an EMBL/GenBank/DDBJ whole genome shotgun (WGS) entry which is preliminary data.</text>
</comment>
<evidence type="ECO:0000313" key="4">
    <source>
        <dbReference type="Proteomes" id="UP001209878"/>
    </source>
</evidence>
<protein>
    <submittedName>
        <fullName evidence="3">Uncharacterized protein</fullName>
    </submittedName>
</protein>
<keyword evidence="4" id="KW-1185">Reference proteome</keyword>
<feature type="region of interest" description="Disordered" evidence="1">
    <location>
        <begin position="347"/>
        <end position="393"/>
    </location>
</feature>
<feature type="chain" id="PRO_5042009880" evidence="2">
    <location>
        <begin position="27"/>
        <end position="393"/>
    </location>
</feature>
<proteinExistence type="predicted"/>
<keyword evidence="2" id="KW-0732">Signal</keyword>
<feature type="signal peptide" evidence="2">
    <location>
        <begin position="1"/>
        <end position="26"/>
    </location>
</feature>
<dbReference type="Proteomes" id="UP001209878">
    <property type="component" value="Unassembled WGS sequence"/>
</dbReference>
<reference evidence="3" key="1">
    <citation type="journal article" date="2023" name="Mol. Biol. Evol.">
        <title>Third-Generation Sequencing Reveals the Adaptive Role of the Epigenome in Three Deep-Sea Polychaetes.</title>
        <authorList>
            <person name="Perez M."/>
            <person name="Aroh O."/>
            <person name="Sun Y."/>
            <person name="Lan Y."/>
            <person name="Juniper S.K."/>
            <person name="Young C.R."/>
            <person name="Angers B."/>
            <person name="Qian P.Y."/>
        </authorList>
    </citation>
    <scope>NUCLEOTIDE SEQUENCE</scope>
    <source>
        <strain evidence="3">R07B-5</strain>
    </source>
</reference>
<sequence length="393" mass="43851">MAALGLSKVFVFIGLILVDLAHIARGQDEITARRYGILGDGAGNESGDRLVERLYLNGEDNDAIAIARALLRQDPGALSWLSENAMRAPPTVYDQDLYNIIHRHPQYIVKRDLRHVASPSESGSDVVVARRRKRSVPRKQRETRAAHIFIGKKEQSDPAGSDVGFTAGQSLLQRRLAKTLSERFRDTYGGHSYSGLGNNAVRAPYDTYIQDNDKRALRFIGKRGPFFVDTRGDVADKRSLRFIGKRVDVLDELAKEAAEKRSRQFIGKREKDNEKRARQFIGKREDYDALGGIGGENEKRSSLRFIGKRWNDIGSAEKRARSFIGKRYQLPSAADYRNRRRSQLFIGKRSGAPPRASAQQQHDDDGAVQRQKHASAVDGAGATEAPAAQRRGA</sequence>
<accession>A0AAD9P619</accession>